<feature type="coiled-coil region" evidence="1">
    <location>
        <begin position="343"/>
        <end position="370"/>
    </location>
</feature>
<feature type="region of interest" description="Disordered" evidence="2">
    <location>
        <begin position="398"/>
        <end position="509"/>
    </location>
</feature>
<feature type="compositionally biased region" description="Basic residues" evidence="2">
    <location>
        <begin position="447"/>
        <end position="462"/>
    </location>
</feature>
<feature type="compositionally biased region" description="Polar residues" evidence="2">
    <location>
        <begin position="91"/>
        <end position="101"/>
    </location>
</feature>
<keyword evidence="4" id="KW-1185">Reference proteome</keyword>
<sequence>MTIMVENVEPRGGHLHSEGLTAPLRLSVLGVKNKQLPYEGKLSARGNQRLCSGINFALLEEAGQKSEGKLLLAALTGGRLVKKKVMPLLPSLQNHGQSLDNSPRKRNEADVKRDLSPPSKSFEGAATLRSAGVTDKAVDTSDLQKTLQRLAGEPKVPEPPTQWLFDTKEEREAYDRSMEPPTAIETISLSAYLKTIKESKKHLHIRTDMLDELKLAENVEEIDVSVYVEPSTKPKSAGAPDPAGAMCATSLVVKYARRLAGILDSDTRVVNLTDVGRWLQQLSSIAAVKEENIELPDMPRRVSELEKRTADWRMPLSPEIAVMYAQDDLRKRFDMETRTERFMRRRKAELAAAKKLMEEKAKQMAEEEKMRAYLASIDSTANEAELMTYDNPMAKVIGDGEGDGGGSGFDEGDGGGTAYISSARYGGPYGQSEPSSGNGKRKINEFKRKKGNRLVSRGKGRRYGGVTPGVSSSNLFEKEEAEASSEDSECSRASSLSFHGREGGGASSLSCERVRLRSASAHRKFADTYTGISESEEIVRLPREGERNLRSIGVETVCEMEEALLRLIEDADDDVPAQPVHADDVAAELARMRREMVKLKRQLRFWRARSWVTQHRALLATKPAKTVTKSQTELDLRTVHTRKEPDASIMVQARRVQEFLIPKLPVTLVEAQNQTFANSHLLSSRYITSYKSLR</sequence>
<feature type="compositionally biased region" description="Gly residues" evidence="2">
    <location>
        <begin position="403"/>
        <end position="417"/>
    </location>
</feature>
<feature type="compositionally biased region" description="Basic and acidic residues" evidence="2">
    <location>
        <begin position="102"/>
        <end position="115"/>
    </location>
</feature>
<keyword evidence="1" id="KW-0175">Coiled coil</keyword>
<name>A0A8T0H6X6_CERPU</name>
<dbReference type="EMBL" id="CM026428">
    <property type="protein sequence ID" value="KAG0566535.1"/>
    <property type="molecule type" value="Genomic_DNA"/>
</dbReference>
<feature type="compositionally biased region" description="Acidic residues" evidence="2">
    <location>
        <begin position="479"/>
        <end position="488"/>
    </location>
</feature>
<protein>
    <submittedName>
        <fullName evidence="3">Uncharacterized protein</fullName>
    </submittedName>
</protein>
<evidence type="ECO:0000256" key="2">
    <source>
        <dbReference type="SAM" id="MobiDB-lite"/>
    </source>
</evidence>
<evidence type="ECO:0000313" key="4">
    <source>
        <dbReference type="Proteomes" id="UP000822688"/>
    </source>
</evidence>
<organism evidence="3 4">
    <name type="scientific">Ceratodon purpureus</name>
    <name type="common">Fire moss</name>
    <name type="synonym">Dicranum purpureum</name>
    <dbReference type="NCBI Taxonomy" id="3225"/>
    <lineage>
        <taxon>Eukaryota</taxon>
        <taxon>Viridiplantae</taxon>
        <taxon>Streptophyta</taxon>
        <taxon>Embryophyta</taxon>
        <taxon>Bryophyta</taxon>
        <taxon>Bryophytina</taxon>
        <taxon>Bryopsida</taxon>
        <taxon>Dicranidae</taxon>
        <taxon>Pseudoditrichales</taxon>
        <taxon>Ditrichaceae</taxon>
        <taxon>Ceratodon</taxon>
    </lineage>
</organism>
<dbReference type="AlphaFoldDB" id="A0A8T0H6X6"/>
<evidence type="ECO:0000256" key="1">
    <source>
        <dbReference type="SAM" id="Coils"/>
    </source>
</evidence>
<comment type="caution">
    <text evidence="3">The sequence shown here is derived from an EMBL/GenBank/DDBJ whole genome shotgun (WGS) entry which is preliminary data.</text>
</comment>
<evidence type="ECO:0000313" key="3">
    <source>
        <dbReference type="EMBL" id="KAG0566535.1"/>
    </source>
</evidence>
<proteinExistence type="predicted"/>
<accession>A0A8T0H6X6</accession>
<gene>
    <name evidence="3" type="ORF">KC19_7G070600</name>
</gene>
<reference evidence="3" key="1">
    <citation type="submission" date="2020-06" db="EMBL/GenBank/DDBJ databases">
        <title>WGS assembly of Ceratodon purpureus strain R40.</title>
        <authorList>
            <person name="Carey S.B."/>
            <person name="Jenkins J."/>
            <person name="Shu S."/>
            <person name="Lovell J.T."/>
            <person name="Sreedasyam A."/>
            <person name="Maumus F."/>
            <person name="Tiley G.P."/>
            <person name="Fernandez-Pozo N."/>
            <person name="Barry K."/>
            <person name="Chen C."/>
            <person name="Wang M."/>
            <person name="Lipzen A."/>
            <person name="Daum C."/>
            <person name="Saski C.A."/>
            <person name="Payton A.C."/>
            <person name="Mcbreen J.C."/>
            <person name="Conrad R.E."/>
            <person name="Kollar L.M."/>
            <person name="Olsson S."/>
            <person name="Huttunen S."/>
            <person name="Landis J.B."/>
            <person name="Wickett N.J."/>
            <person name="Johnson M.G."/>
            <person name="Rensing S.A."/>
            <person name="Grimwood J."/>
            <person name="Schmutz J."/>
            <person name="Mcdaniel S.F."/>
        </authorList>
    </citation>
    <scope>NUCLEOTIDE SEQUENCE</scope>
    <source>
        <strain evidence="3">R40</strain>
    </source>
</reference>
<feature type="region of interest" description="Disordered" evidence="2">
    <location>
        <begin position="91"/>
        <end position="139"/>
    </location>
</feature>
<dbReference type="Proteomes" id="UP000822688">
    <property type="component" value="Chromosome 7"/>
</dbReference>
<feature type="coiled-coil region" evidence="1">
    <location>
        <begin position="582"/>
        <end position="609"/>
    </location>
</feature>